<feature type="transmembrane region" description="Helical" evidence="6">
    <location>
        <begin position="316"/>
        <end position="332"/>
    </location>
</feature>
<keyword evidence="9" id="KW-1185">Reference proteome</keyword>
<feature type="transmembrane region" description="Helical" evidence="6">
    <location>
        <begin position="482"/>
        <end position="506"/>
    </location>
</feature>
<dbReference type="Pfam" id="PF07690">
    <property type="entry name" value="MFS_1"/>
    <property type="match status" value="1"/>
</dbReference>
<dbReference type="EMBL" id="JFBX01000758">
    <property type="protein sequence ID" value="KXH29007.1"/>
    <property type="molecule type" value="Genomic_DNA"/>
</dbReference>
<feature type="transmembrane region" description="Helical" evidence="6">
    <location>
        <begin position="147"/>
        <end position="167"/>
    </location>
</feature>
<accession>A0A135RZR7</accession>
<feature type="transmembrane region" description="Helical" evidence="6">
    <location>
        <begin position="79"/>
        <end position="97"/>
    </location>
</feature>
<evidence type="ECO:0000259" key="7">
    <source>
        <dbReference type="PROSITE" id="PS50850"/>
    </source>
</evidence>
<dbReference type="Proteomes" id="UP000070328">
    <property type="component" value="Unassembled WGS sequence"/>
</dbReference>
<name>A0A135RZR7_9PEZI</name>
<feature type="transmembrane region" description="Helical" evidence="6">
    <location>
        <begin position="454"/>
        <end position="476"/>
    </location>
</feature>
<evidence type="ECO:0000256" key="3">
    <source>
        <dbReference type="ARBA" id="ARBA00022989"/>
    </source>
</evidence>
<dbReference type="GO" id="GO:0022857">
    <property type="term" value="F:transmembrane transporter activity"/>
    <property type="evidence" value="ECO:0007669"/>
    <property type="project" value="InterPro"/>
</dbReference>
<feature type="transmembrane region" description="Helical" evidence="6">
    <location>
        <begin position="419"/>
        <end position="442"/>
    </location>
</feature>
<proteinExistence type="predicted"/>
<evidence type="ECO:0000256" key="1">
    <source>
        <dbReference type="ARBA" id="ARBA00004141"/>
    </source>
</evidence>
<feature type="transmembrane region" description="Helical" evidence="6">
    <location>
        <begin position="352"/>
        <end position="373"/>
    </location>
</feature>
<organism evidence="8 9">
    <name type="scientific">Colletotrichum simmondsii</name>
    <dbReference type="NCBI Taxonomy" id="703756"/>
    <lineage>
        <taxon>Eukaryota</taxon>
        <taxon>Fungi</taxon>
        <taxon>Dikarya</taxon>
        <taxon>Ascomycota</taxon>
        <taxon>Pezizomycotina</taxon>
        <taxon>Sordariomycetes</taxon>
        <taxon>Hypocreomycetidae</taxon>
        <taxon>Glomerellales</taxon>
        <taxon>Glomerellaceae</taxon>
        <taxon>Colletotrichum</taxon>
        <taxon>Colletotrichum acutatum species complex</taxon>
    </lineage>
</organism>
<gene>
    <name evidence="8" type="ORF">CSIM01_02076</name>
</gene>
<feature type="transmembrane region" description="Helical" evidence="6">
    <location>
        <begin position="117"/>
        <end position="135"/>
    </location>
</feature>
<dbReference type="GO" id="GO:0005886">
    <property type="term" value="C:plasma membrane"/>
    <property type="evidence" value="ECO:0007669"/>
    <property type="project" value="TreeGrafter"/>
</dbReference>
<sequence length="521" mass="57305">MSNLEDSKQRHDNPSKTMKDNDQIETEAPRVETVNGHTFPPANPTSGQAVILDPRGLPLVPQPNSDPLDPLNWSRLQKALVLFIVSYAGFLSIYLTTAPVASLPLLQEHFGISYSEVNWSLAVPALGLAVGIVLFAGFSDIWGRRPVLIGTSLIALVATGCTTAANLPYGAYLVLRLLQGVGAGPALNVGFAVVQDITYEHERGFKTGLWVLAIDVGGMIGALVGGFVVDAGVLWVQYHVAVAYGVLLLLEISLLPETFYLRKSISDSILLDHEWENVKRTKNLKLWEVRQIQVGSKRQIFMTAIRFMKLVAEPRLVCAIIPYIFFQYWWVVSCLTMGPAAYAQFSTQTQGLLWLGLILGTVAIEIVCSGRMLDKLASRLARSKNDIIAPSMYLWLAYPAALLGAGGCILWGISIDRRWHIMIGELALFIFAAGLQMGNVTMITYSIAAFPIQVLEVISLYGVLYNISAFLVPWFINTWVEAVGFTWSFATQGLITLLIIPCVLILQSREQKRAKYGDDAA</sequence>
<feature type="transmembrane region" description="Helical" evidence="6">
    <location>
        <begin position="173"/>
        <end position="195"/>
    </location>
</feature>
<dbReference type="AlphaFoldDB" id="A0A135RZR7"/>
<comment type="caution">
    <text evidence="8">The sequence shown here is derived from an EMBL/GenBank/DDBJ whole genome shotgun (WGS) entry which is preliminary data.</text>
</comment>
<feature type="transmembrane region" description="Helical" evidence="6">
    <location>
        <begin position="235"/>
        <end position="255"/>
    </location>
</feature>
<feature type="transmembrane region" description="Helical" evidence="6">
    <location>
        <begin position="393"/>
        <end position="413"/>
    </location>
</feature>
<feature type="domain" description="Major facilitator superfamily (MFS) profile" evidence="7">
    <location>
        <begin position="81"/>
        <end position="511"/>
    </location>
</feature>
<dbReference type="PROSITE" id="PS50850">
    <property type="entry name" value="MFS"/>
    <property type="match status" value="1"/>
</dbReference>
<dbReference type="InterPro" id="IPR020846">
    <property type="entry name" value="MFS_dom"/>
</dbReference>
<feature type="compositionally biased region" description="Basic and acidic residues" evidence="5">
    <location>
        <begin position="1"/>
        <end position="30"/>
    </location>
</feature>
<keyword evidence="2 6" id="KW-0812">Transmembrane</keyword>
<dbReference type="InterPro" id="IPR036259">
    <property type="entry name" value="MFS_trans_sf"/>
</dbReference>
<evidence type="ECO:0000256" key="5">
    <source>
        <dbReference type="SAM" id="MobiDB-lite"/>
    </source>
</evidence>
<dbReference type="PANTHER" id="PTHR23502">
    <property type="entry name" value="MAJOR FACILITATOR SUPERFAMILY"/>
    <property type="match status" value="1"/>
</dbReference>
<evidence type="ECO:0000256" key="6">
    <source>
        <dbReference type="SAM" id="Phobius"/>
    </source>
</evidence>
<comment type="subcellular location">
    <subcellularLocation>
        <location evidence="1">Membrane</location>
        <topology evidence="1">Multi-pass membrane protein</topology>
    </subcellularLocation>
</comment>
<dbReference type="InterPro" id="IPR011701">
    <property type="entry name" value="MFS"/>
</dbReference>
<dbReference type="PANTHER" id="PTHR23502:SF139">
    <property type="entry name" value="MAJOR FACILITATOR SUPERFAMILY (MFS) PROFILE DOMAIN-CONTAINING PROTEIN-RELATED"/>
    <property type="match status" value="1"/>
</dbReference>
<dbReference type="OrthoDB" id="2585655at2759"/>
<evidence type="ECO:0000313" key="8">
    <source>
        <dbReference type="EMBL" id="KXH29007.1"/>
    </source>
</evidence>
<reference evidence="8 9" key="1">
    <citation type="submission" date="2014-02" db="EMBL/GenBank/DDBJ databases">
        <title>The genome sequence of Colletotrichum simmondsii CBS122122.</title>
        <authorList>
            <person name="Baroncelli R."/>
            <person name="Thon M.R."/>
        </authorList>
    </citation>
    <scope>NUCLEOTIDE SEQUENCE [LARGE SCALE GENOMIC DNA]</scope>
    <source>
        <strain evidence="8 9">CBS122122</strain>
    </source>
</reference>
<protein>
    <submittedName>
        <fullName evidence="8">Major facilitator superfamily transporter</fullName>
    </submittedName>
</protein>
<keyword evidence="3 6" id="KW-1133">Transmembrane helix</keyword>
<evidence type="ECO:0000313" key="9">
    <source>
        <dbReference type="Proteomes" id="UP000070328"/>
    </source>
</evidence>
<dbReference type="SUPFAM" id="SSF103473">
    <property type="entry name" value="MFS general substrate transporter"/>
    <property type="match status" value="1"/>
</dbReference>
<dbReference type="Gene3D" id="1.20.1250.20">
    <property type="entry name" value="MFS general substrate transporter like domains"/>
    <property type="match status" value="1"/>
</dbReference>
<evidence type="ECO:0000256" key="2">
    <source>
        <dbReference type="ARBA" id="ARBA00022692"/>
    </source>
</evidence>
<feature type="transmembrane region" description="Helical" evidence="6">
    <location>
        <begin position="207"/>
        <end position="229"/>
    </location>
</feature>
<evidence type="ECO:0000256" key="4">
    <source>
        <dbReference type="ARBA" id="ARBA00023136"/>
    </source>
</evidence>
<keyword evidence="4 6" id="KW-0472">Membrane</keyword>
<feature type="region of interest" description="Disordered" evidence="5">
    <location>
        <begin position="1"/>
        <end position="47"/>
    </location>
</feature>